<evidence type="ECO:0000313" key="2">
    <source>
        <dbReference type="Proteomes" id="UP001163603"/>
    </source>
</evidence>
<gene>
    <name evidence="1" type="ORF">Pint_33220</name>
</gene>
<organism evidence="1 2">
    <name type="scientific">Pistacia integerrima</name>
    <dbReference type="NCBI Taxonomy" id="434235"/>
    <lineage>
        <taxon>Eukaryota</taxon>
        <taxon>Viridiplantae</taxon>
        <taxon>Streptophyta</taxon>
        <taxon>Embryophyta</taxon>
        <taxon>Tracheophyta</taxon>
        <taxon>Spermatophyta</taxon>
        <taxon>Magnoliopsida</taxon>
        <taxon>eudicotyledons</taxon>
        <taxon>Gunneridae</taxon>
        <taxon>Pentapetalae</taxon>
        <taxon>rosids</taxon>
        <taxon>malvids</taxon>
        <taxon>Sapindales</taxon>
        <taxon>Anacardiaceae</taxon>
        <taxon>Pistacia</taxon>
    </lineage>
</organism>
<protein>
    <submittedName>
        <fullName evidence="1">Uncharacterized protein</fullName>
    </submittedName>
</protein>
<accession>A0ACC0X989</accession>
<sequence length="46" mass="5496">MGIVILYFSGYNDRPCGSTRKNWRRNFVLYMVIFLVPELYPELPNL</sequence>
<proteinExistence type="predicted"/>
<dbReference type="EMBL" id="CM047749">
    <property type="protein sequence ID" value="KAJ0011406.1"/>
    <property type="molecule type" value="Genomic_DNA"/>
</dbReference>
<dbReference type="Proteomes" id="UP001163603">
    <property type="component" value="Chromosome 14"/>
</dbReference>
<name>A0ACC0X989_9ROSI</name>
<comment type="caution">
    <text evidence="1">The sequence shown here is derived from an EMBL/GenBank/DDBJ whole genome shotgun (WGS) entry which is preliminary data.</text>
</comment>
<evidence type="ECO:0000313" key="1">
    <source>
        <dbReference type="EMBL" id="KAJ0011406.1"/>
    </source>
</evidence>
<reference evidence="2" key="1">
    <citation type="journal article" date="2023" name="G3 (Bethesda)">
        <title>Genome assembly and association tests identify interacting loci associated with vigor, precocity, and sex in interspecific pistachio rootstocks.</title>
        <authorList>
            <person name="Palmer W."/>
            <person name="Jacygrad E."/>
            <person name="Sagayaradj S."/>
            <person name="Cavanaugh K."/>
            <person name="Han R."/>
            <person name="Bertier L."/>
            <person name="Beede B."/>
            <person name="Kafkas S."/>
            <person name="Golino D."/>
            <person name="Preece J."/>
            <person name="Michelmore R."/>
        </authorList>
    </citation>
    <scope>NUCLEOTIDE SEQUENCE [LARGE SCALE GENOMIC DNA]</scope>
</reference>
<keyword evidence="2" id="KW-1185">Reference proteome</keyword>